<dbReference type="SUPFAM" id="SSF52540">
    <property type="entry name" value="P-loop containing nucleoside triphosphate hydrolases"/>
    <property type="match status" value="1"/>
</dbReference>
<dbReference type="Gene3D" id="3.40.50.300">
    <property type="entry name" value="P-loop containing nucleotide triphosphate hydrolases"/>
    <property type="match status" value="1"/>
</dbReference>
<name>A0A6J6PZ67_9ZZZZ</name>
<accession>A0A6J6PZ67</accession>
<gene>
    <name evidence="1" type="ORF">UFOPK2598_00739</name>
</gene>
<reference evidence="1" key="1">
    <citation type="submission" date="2020-05" db="EMBL/GenBank/DDBJ databases">
        <authorList>
            <person name="Chiriac C."/>
            <person name="Salcher M."/>
            <person name="Ghai R."/>
            <person name="Kavagutti S V."/>
        </authorList>
    </citation>
    <scope>NUCLEOTIDE SEQUENCE</scope>
</reference>
<organism evidence="1">
    <name type="scientific">freshwater metagenome</name>
    <dbReference type="NCBI Taxonomy" id="449393"/>
    <lineage>
        <taxon>unclassified sequences</taxon>
        <taxon>metagenomes</taxon>
        <taxon>ecological metagenomes</taxon>
    </lineage>
</organism>
<dbReference type="InterPro" id="IPR027417">
    <property type="entry name" value="P-loop_NTPase"/>
</dbReference>
<dbReference type="AlphaFoldDB" id="A0A6J6PZ67"/>
<protein>
    <submittedName>
        <fullName evidence="1">Unannotated protein</fullName>
    </submittedName>
</protein>
<proteinExistence type="predicted"/>
<dbReference type="EMBL" id="CAEZXV010000066">
    <property type="protein sequence ID" value="CAB4704069.1"/>
    <property type="molecule type" value="Genomic_DNA"/>
</dbReference>
<evidence type="ECO:0000313" key="1">
    <source>
        <dbReference type="EMBL" id="CAB4704069.1"/>
    </source>
</evidence>
<sequence>MAGNVGYVNQNLHKILELIPKLEPKCGNSVVITVDGPSGSGKTTLAKEISAVLDLSYTVHMDDLYEGWESTLTPKLTGKLSEILMQVKIENRIRFAPYSWLESRLAAEIQSPAPKYLILEGVGSGQSAIRSYVSLALWIEVLPGIGLERVIKRDGPAVAAFMPDFILQADAHFEKEGTKKSADYRLSGQGTV</sequence>